<feature type="compositionally biased region" description="Polar residues" evidence="1">
    <location>
        <begin position="198"/>
        <end position="207"/>
    </location>
</feature>
<evidence type="ECO:0000256" key="2">
    <source>
        <dbReference type="SAM" id="Phobius"/>
    </source>
</evidence>
<evidence type="ECO:0000313" key="3">
    <source>
        <dbReference type="EMBL" id="CAE7201922.1"/>
    </source>
</evidence>
<organism evidence="3 4">
    <name type="scientific">Pyrenophora teres f. teres</name>
    <dbReference type="NCBI Taxonomy" id="97479"/>
    <lineage>
        <taxon>Eukaryota</taxon>
        <taxon>Fungi</taxon>
        <taxon>Dikarya</taxon>
        <taxon>Ascomycota</taxon>
        <taxon>Pezizomycotina</taxon>
        <taxon>Dothideomycetes</taxon>
        <taxon>Pleosporomycetidae</taxon>
        <taxon>Pleosporales</taxon>
        <taxon>Pleosporineae</taxon>
        <taxon>Pleosporaceae</taxon>
        <taxon>Pyrenophora</taxon>
    </lineage>
</organism>
<gene>
    <name evidence="3" type="ORF">PTTW11_08938</name>
</gene>
<feature type="region of interest" description="Disordered" evidence="1">
    <location>
        <begin position="1"/>
        <end position="25"/>
    </location>
</feature>
<evidence type="ECO:0000313" key="4">
    <source>
        <dbReference type="Proteomes" id="UP000472372"/>
    </source>
</evidence>
<proteinExistence type="predicted"/>
<keyword evidence="2" id="KW-0812">Transmembrane</keyword>
<dbReference type="Proteomes" id="UP000472372">
    <property type="component" value="Chromosome 8"/>
</dbReference>
<feature type="transmembrane region" description="Helical" evidence="2">
    <location>
        <begin position="315"/>
        <end position="337"/>
    </location>
</feature>
<feature type="region of interest" description="Disordered" evidence="1">
    <location>
        <begin position="391"/>
        <end position="414"/>
    </location>
</feature>
<dbReference type="AlphaFoldDB" id="A0A6S6WAA7"/>
<keyword evidence="2" id="KW-1133">Transmembrane helix</keyword>
<feature type="compositionally biased region" description="Polar residues" evidence="1">
    <location>
        <begin position="392"/>
        <end position="404"/>
    </location>
</feature>
<dbReference type="EMBL" id="HG992984">
    <property type="protein sequence ID" value="CAE7201922.1"/>
    <property type="molecule type" value="Genomic_DNA"/>
</dbReference>
<feature type="region of interest" description="Disordered" evidence="1">
    <location>
        <begin position="158"/>
        <end position="207"/>
    </location>
</feature>
<reference evidence="3" key="1">
    <citation type="submission" date="2021-02" db="EMBL/GenBank/DDBJ databases">
        <authorList>
            <person name="Syme A R."/>
            <person name="Syme A R."/>
            <person name="Moolhuijzen P."/>
        </authorList>
    </citation>
    <scope>NUCLEOTIDE SEQUENCE</scope>
    <source>
        <strain evidence="3">W1-1</strain>
    </source>
</reference>
<accession>A0A6S6WAA7</accession>
<evidence type="ECO:0000256" key="1">
    <source>
        <dbReference type="SAM" id="MobiDB-lite"/>
    </source>
</evidence>
<sequence length="463" mass="49024">MDQEEQINDNSSRERSNTGKAETLGILPPMLAVRSNDLRMAMENERLPQSEWLSGLNTAIPSNKQEPNTTPSSLMMADVAVVAAPTVTIKAEAIAINQASSTRVAVATSSTSLGGFGAKTDSNALPGVNQSKPELIGGIRENSDALPGVNQAKPELVNGVMPGKKQPFPTTITDGSASSLPTSGSPGTSSSPAVPEASTFSQPSAVPSTMSSEISVTLTPSSSIIISSVLSTAAPTITSSPDLSPQVVTFVTVTRTEEGKEYFSTESLAVPQTVNTPQMLSSSIPAPPAMETVLAVPAASDSFEPRRGLTPVSRALFILFGVLGILSMIIALVVFCIMRSNKKKRMQAFQQRTPNPFADDFKIDDNHGRATRASSEYGRNTQIASEYGGSIRASSEYSRPTRASSIYPPNRPVMTDSEKAIVDRAATPDGSQEASNKKPNARLTDAINTFLAKSRRLTYKITP</sequence>
<name>A0A6S6WAA7_9PLEO</name>
<feature type="compositionally biased region" description="Low complexity" evidence="1">
    <location>
        <begin position="175"/>
        <end position="193"/>
    </location>
</feature>
<protein>
    <submittedName>
        <fullName evidence="3">Uncharacterized protein</fullName>
    </submittedName>
</protein>
<keyword evidence="2" id="KW-0472">Membrane</keyword>